<feature type="chain" id="PRO_5031531623" description="Lipoprotein" evidence="1">
    <location>
        <begin position="27"/>
        <end position="571"/>
    </location>
</feature>
<organism evidence="2 3">
    <name type="scientific">Flammeovirga agarivorans</name>
    <dbReference type="NCBI Taxonomy" id="2726742"/>
    <lineage>
        <taxon>Bacteria</taxon>
        <taxon>Pseudomonadati</taxon>
        <taxon>Bacteroidota</taxon>
        <taxon>Cytophagia</taxon>
        <taxon>Cytophagales</taxon>
        <taxon>Flammeovirgaceae</taxon>
        <taxon>Flammeovirga</taxon>
    </lineage>
</organism>
<dbReference type="PROSITE" id="PS51257">
    <property type="entry name" value="PROKAR_LIPOPROTEIN"/>
    <property type="match status" value="1"/>
</dbReference>
<dbReference type="Proteomes" id="UP000585050">
    <property type="component" value="Unassembled WGS sequence"/>
</dbReference>
<evidence type="ECO:0000313" key="3">
    <source>
        <dbReference type="Proteomes" id="UP000585050"/>
    </source>
</evidence>
<evidence type="ECO:0000313" key="2">
    <source>
        <dbReference type="EMBL" id="NLR94069.1"/>
    </source>
</evidence>
<accession>A0A7X8XYB7</accession>
<sequence length="571" mass="62967">MKYKIYRIIITALGCAAFTACTTTNASKQKQIDRHYSEKKEISQPKINPWLVSDKMATTHFDMAQSDNFEAPIKKGVFKVDPLTAKSITAGPVNIITLKAKEDGFWWALSTDKIIYIDGRKGDWKKVAAYQLPKVPEISDEKLEAVIGRSYSDSASLAKDYDKNWAPTKLQNPTLRMLTGNSIYAFVDKDGNLYFTASGHIHKLRFTGETVDEVSVMNVKDQMAIPQELAKYIDMKLVPGGITGAQIAYDGTIIVGTIFGLIALDNNLTEIKDNLALPIEAFYSTYPPKGNTSPEFISNSFAMDEENAIYLASGVMMNKIIWNGNSFSTRSEDGAWSVPYKTGELTPTIKYGTGTGSTPTLMGFGEDEDQLVVITDGANKMNLTAFWRERQDNGKQLADAIEVNCGYGESSPEFIQSEQSVATLGYGAFVVNNIAPNAGGLRDFDPINRVNDLIFNVLAVGPIVEAGKGIEKFEWDTKENKWTRQWSNATIASTSMVPSVSSTSNIVLVNTYDPEKGWEILGFDWNTGMQVHEVNFGKTSYGNGAYALIQYDKEGNLIFNGIGGTMKVELK</sequence>
<dbReference type="AlphaFoldDB" id="A0A7X8XYB7"/>
<keyword evidence="3" id="KW-1185">Reference proteome</keyword>
<keyword evidence="1" id="KW-0732">Signal</keyword>
<dbReference type="RefSeq" id="WP_168884780.1">
    <property type="nucleotide sequence ID" value="NZ_JABAIL010000009.1"/>
</dbReference>
<protein>
    <recommendedName>
        <fullName evidence="4">Lipoprotein</fullName>
    </recommendedName>
</protein>
<evidence type="ECO:0008006" key="4">
    <source>
        <dbReference type="Google" id="ProtNLM"/>
    </source>
</evidence>
<dbReference type="EMBL" id="JABAIL010000009">
    <property type="protein sequence ID" value="NLR94069.1"/>
    <property type="molecule type" value="Genomic_DNA"/>
</dbReference>
<dbReference type="SUPFAM" id="SSF69322">
    <property type="entry name" value="Tricorn protease domain 2"/>
    <property type="match status" value="1"/>
</dbReference>
<name>A0A7X8XYB7_9BACT</name>
<comment type="caution">
    <text evidence="2">The sequence shown here is derived from an EMBL/GenBank/DDBJ whole genome shotgun (WGS) entry which is preliminary data.</text>
</comment>
<evidence type="ECO:0000256" key="1">
    <source>
        <dbReference type="SAM" id="SignalP"/>
    </source>
</evidence>
<reference evidence="2 3" key="1">
    <citation type="submission" date="2020-04" db="EMBL/GenBank/DDBJ databases">
        <title>Flammeovirga sp. SR4, a novel species isolated from seawater.</title>
        <authorList>
            <person name="Wang X."/>
        </authorList>
    </citation>
    <scope>NUCLEOTIDE SEQUENCE [LARGE SCALE GENOMIC DNA]</scope>
    <source>
        <strain evidence="2 3">SR4</strain>
    </source>
</reference>
<proteinExistence type="predicted"/>
<gene>
    <name evidence="2" type="ORF">HGP29_22900</name>
</gene>
<feature type="signal peptide" evidence="1">
    <location>
        <begin position="1"/>
        <end position="26"/>
    </location>
</feature>